<dbReference type="FunFam" id="3.40.140.10:FF:000085">
    <property type="entry name" value="Mov34/MPN/PAD-1 family protein"/>
    <property type="match status" value="1"/>
</dbReference>
<dbReference type="InterPro" id="IPR037518">
    <property type="entry name" value="MPN"/>
</dbReference>
<evidence type="ECO:0000256" key="6">
    <source>
        <dbReference type="SAM" id="MobiDB-lite"/>
    </source>
</evidence>
<dbReference type="Proteomes" id="UP000510869">
    <property type="component" value="Chromosome"/>
</dbReference>
<organism evidence="8 9">
    <name type="scientific">Natrinema zhouii</name>
    <dbReference type="NCBI Taxonomy" id="1710539"/>
    <lineage>
        <taxon>Archaea</taxon>
        <taxon>Methanobacteriati</taxon>
        <taxon>Methanobacteriota</taxon>
        <taxon>Stenosarchaea group</taxon>
        <taxon>Halobacteria</taxon>
        <taxon>Halobacteriales</taxon>
        <taxon>Natrialbaceae</taxon>
        <taxon>Natrinema</taxon>
    </lineage>
</organism>
<sequence>MIVLPTAVREAILERAREGKPGEICGVLGGTYEPAGQSRVRSQYPAENVADTPRTRYEIDPEEQLAIFDRLEDRGEEIVGFYHSHPRGPPRPSATDAAQATWPDRSYLIVSLEPCEIGSWRWRTGESETAESETATERFEREQVVVG</sequence>
<evidence type="ECO:0000256" key="4">
    <source>
        <dbReference type="ARBA" id="ARBA00022833"/>
    </source>
</evidence>
<dbReference type="Gene3D" id="3.40.140.10">
    <property type="entry name" value="Cytidine Deaminase, domain 2"/>
    <property type="match status" value="1"/>
</dbReference>
<dbReference type="InterPro" id="IPR000555">
    <property type="entry name" value="JAMM/MPN+_dom"/>
</dbReference>
<feature type="domain" description="MPN" evidence="7">
    <location>
        <begin position="1"/>
        <end position="145"/>
    </location>
</feature>
<feature type="region of interest" description="Disordered" evidence="6">
    <location>
        <begin position="38"/>
        <end position="58"/>
    </location>
</feature>
<keyword evidence="9" id="KW-1185">Reference proteome</keyword>
<name>A0A7D6CQW1_9EURY</name>
<evidence type="ECO:0000256" key="5">
    <source>
        <dbReference type="ARBA" id="ARBA00023049"/>
    </source>
</evidence>
<dbReference type="PANTHER" id="PTHR34858:SF1">
    <property type="entry name" value="CYSO-CYSTEINE PEPTIDASE"/>
    <property type="match status" value="1"/>
</dbReference>
<dbReference type="KEGG" id="nay:HYG81_08425"/>
<dbReference type="GO" id="GO:0006508">
    <property type="term" value="P:proteolysis"/>
    <property type="evidence" value="ECO:0007669"/>
    <property type="project" value="UniProtKB-KW"/>
</dbReference>
<dbReference type="SUPFAM" id="SSF102712">
    <property type="entry name" value="JAB1/MPN domain"/>
    <property type="match status" value="1"/>
</dbReference>
<dbReference type="SMART" id="SM00232">
    <property type="entry name" value="JAB_MPN"/>
    <property type="match status" value="1"/>
</dbReference>
<dbReference type="GeneID" id="56143224"/>
<dbReference type="AlphaFoldDB" id="A0A7D6CQW1"/>
<dbReference type="InterPro" id="IPR051929">
    <property type="entry name" value="VirAsm_ModProt"/>
</dbReference>
<feature type="region of interest" description="Disordered" evidence="6">
    <location>
        <begin position="123"/>
        <end position="147"/>
    </location>
</feature>
<keyword evidence="2" id="KW-0479">Metal-binding</keyword>
<dbReference type="OrthoDB" id="10589at2157"/>
<dbReference type="CDD" id="cd08070">
    <property type="entry name" value="MPN_like"/>
    <property type="match status" value="1"/>
</dbReference>
<dbReference type="PANTHER" id="PTHR34858">
    <property type="entry name" value="CYSO-CYSTEINE PEPTIDASE"/>
    <property type="match status" value="1"/>
</dbReference>
<dbReference type="InterPro" id="IPR028090">
    <property type="entry name" value="JAB_dom_prok"/>
</dbReference>
<keyword evidence="3" id="KW-0378">Hydrolase</keyword>
<dbReference type="GO" id="GO:0008235">
    <property type="term" value="F:metalloexopeptidase activity"/>
    <property type="evidence" value="ECO:0007669"/>
    <property type="project" value="TreeGrafter"/>
</dbReference>
<keyword evidence="5" id="KW-0482">Metalloprotease</keyword>
<evidence type="ECO:0000256" key="1">
    <source>
        <dbReference type="ARBA" id="ARBA00022670"/>
    </source>
</evidence>
<evidence type="ECO:0000256" key="3">
    <source>
        <dbReference type="ARBA" id="ARBA00022801"/>
    </source>
</evidence>
<dbReference type="PROSITE" id="PS50249">
    <property type="entry name" value="MPN"/>
    <property type="match status" value="1"/>
</dbReference>
<dbReference type="GO" id="GO:0008270">
    <property type="term" value="F:zinc ion binding"/>
    <property type="evidence" value="ECO:0007669"/>
    <property type="project" value="TreeGrafter"/>
</dbReference>
<reference evidence="8 9" key="1">
    <citation type="submission" date="2020-07" db="EMBL/GenBank/DDBJ databases">
        <title>Natrinema (YPL30) sp. nov. and Haloterrigena xxxxxx (YPL8) sp. nov., isolated from a salt mine.</title>
        <authorList>
            <person name="Cui H."/>
        </authorList>
    </citation>
    <scope>NUCLEOTIDE SEQUENCE [LARGE SCALE GENOMIC DNA]</scope>
    <source>
        <strain evidence="8 9">YPL13</strain>
    </source>
</reference>
<protein>
    <submittedName>
        <fullName evidence="8">M67 family metallopeptidase</fullName>
    </submittedName>
</protein>
<dbReference type="Pfam" id="PF14464">
    <property type="entry name" value="Prok-JAB"/>
    <property type="match status" value="1"/>
</dbReference>
<accession>A0A7D6CQW1</accession>
<evidence type="ECO:0000313" key="8">
    <source>
        <dbReference type="EMBL" id="QLK27615.1"/>
    </source>
</evidence>
<evidence type="ECO:0000313" key="9">
    <source>
        <dbReference type="Proteomes" id="UP000510869"/>
    </source>
</evidence>
<dbReference type="RefSeq" id="WP_180842776.1">
    <property type="nucleotide sequence ID" value="NZ_CP059154.1"/>
</dbReference>
<dbReference type="NCBIfam" id="NF041370">
    <property type="entry name" value="desamp_Halo"/>
    <property type="match status" value="1"/>
</dbReference>
<dbReference type="InterPro" id="IPR053551">
    <property type="entry name" value="Metalloprotease_DSAMP"/>
</dbReference>
<keyword evidence="4" id="KW-0862">Zinc</keyword>
<feature type="compositionally biased region" description="Basic and acidic residues" evidence="6">
    <location>
        <begin position="135"/>
        <end position="147"/>
    </location>
</feature>
<keyword evidence="1" id="KW-0645">Protease</keyword>
<evidence type="ECO:0000256" key="2">
    <source>
        <dbReference type="ARBA" id="ARBA00022723"/>
    </source>
</evidence>
<dbReference type="EMBL" id="CP059154">
    <property type="protein sequence ID" value="QLK27615.1"/>
    <property type="molecule type" value="Genomic_DNA"/>
</dbReference>
<gene>
    <name evidence="8" type="ORF">HYG81_08425</name>
</gene>
<evidence type="ECO:0000259" key="7">
    <source>
        <dbReference type="PROSITE" id="PS50249"/>
    </source>
</evidence>
<proteinExistence type="predicted"/>